<protein>
    <submittedName>
        <fullName evidence="5">OmpH family outer membrane protein</fullName>
    </submittedName>
</protein>
<keyword evidence="4" id="KW-1133">Transmembrane helix</keyword>
<evidence type="ECO:0000313" key="6">
    <source>
        <dbReference type="Proteomes" id="UP001244443"/>
    </source>
</evidence>
<name>A0AA51N5G4_9BACT</name>
<reference evidence="5" key="1">
    <citation type="submission" date="2023-08" db="EMBL/GenBank/DDBJ databases">
        <title>Comparative genomics and taxonomic characterization of three novel marine species of genus Marivirga.</title>
        <authorList>
            <person name="Muhammad N."/>
            <person name="Kim S.-G."/>
        </authorList>
    </citation>
    <scope>NUCLEOTIDE SEQUENCE [LARGE SCALE GENOMIC DNA]</scope>
    <source>
        <strain evidence="5">ABR2-2</strain>
    </source>
</reference>
<dbReference type="AlphaFoldDB" id="A0AA51N5G4"/>
<feature type="transmembrane region" description="Helical" evidence="4">
    <location>
        <begin position="6"/>
        <end position="21"/>
    </location>
</feature>
<dbReference type="GO" id="GO:0005829">
    <property type="term" value="C:cytosol"/>
    <property type="evidence" value="ECO:0007669"/>
    <property type="project" value="TreeGrafter"/>
</dbReference>
<dbReference type="PANTHER" id="PTHR35089:SF1">
    <property type="entry name" value="CHAPERONE PROTEIN SKP"/>
    <property type="match status" value="1"/>
</dbReference>
<dbReference type="GO" id="GO:0050821">
    <property type="term" value="P:protein stabilization"/>
    <property type="evidence" value="ECO:0007669"/>
    <property type="project" value="TreeGrafter"/>
</dbReference>
<dbReference type="Proteomes" id="UP001244443">
    <property type="component" value="Chromosome"/>
</dbReference>
<organism evidence="5 6">
    <name type="scientific">Marivirga arenosa</name>
    <dbReference type="NCBI Taxonomy" id="3059076"/>
    <lineage>
        <taxon>Bacteria</taxon>
        <taxon>Pseudomonadati</taxon>
        <taxon>Bacteroidota</taxon>
        <taxon>Cytophagia</taxon>
        <taxon>Cytophagales</taxon>
        <taxon>Marivirgaceae</taxon>
        <taxon>Marivirga</taxon>
    </lineage>
</organism>
<sequence>MKNLSIVLNIILIVAVGYLFVDKFSGAGESEETATEEQSNDKIYENVAIAYVHSDSLLAKYDYMKEIESELAELSEKYEGEYQNRAQGLQKEISDFQRTAQNLTVAQGKALEENLMKKQQNLRIYQEDLSRKLRQREMELNNELYKSISDYLKEYGDKNNLQLVLTYSRGSDVLYANEGLEITNDVIKGLNEAYNADSASEEE</sequence>
<evidence type="ECO:0000256" key="3">
    <source>
        <dbReference type="SAM" id="Coils"/>
    </source>
</evidence>
<dbReference type="RefSeq" id="WP_308356436.1">
    <property type="nucleotide sequence ID" value="NZ_CP129970.2"/>
</dbReference>
<dbReference type="GO" id="GO:0051082">
    <property type="term" value="F:unfolded protein binding"/>
    <property type="evidence" value="ECO:0007669"/>
    <property type="project" value="InterPro"/>
</dbReference>
<dbReference type="Gene3D" id="3.30.910.20">
    <property type="entry name" value="Skp domain"/>
    <property type="match status" value="1"/>
</dbReference>
<keyword evidence="3" id="KW-0175">Coiled coil</keyword>
<keyword evidence="2" id="KW-0732">Signal</keyword>
<gene>
    <name evidence="5" type="ORF">QYS48_22175</name>
</gene>
<dbReference type="InterPro" id="IPR005632">
    <property type="entry name" value="Chaperone_Skp"/>
</dbReference>
<accession>A0AA51N5G4</accession>
<evidence type="ECO:0000256" key="1">
    <source>
        <dbReference type="ARBA" id="ARBA00009091"/>
    </source>
</evidence>
<keyword evidence="6" id="KW-1185">Reference proteome</keyword>
<dbReference type="EMBL" id="CP129970">
    <property type="protein sequence ID" value="WMN06564.1"/>
    <property type="molecule type" value="Genomic_DNA"/>
</dbReference>
<dbReference type="SUPFAM" id="SSF111384">
    <property type="entry name" value="OmpH-like"/>
    <property type="match status" value="1"/>
</dbReference>
<dbReference type="Pfam" id="PF03938">
    <property type="entry name" value="OmpH"/>
    <property type="match status" value="1"/>
</dbReference>
<dbReference type="InterPro" id="IPR024930">
    <property type="entry name" value="Skp_dom_sf"/>
</dbReference>
<evidence type="ECO:0000256" key="2">
    <source>
        <dbReference type="ARBA" id="ARBA00022729"/>
    </source>
</evidence>
<proteinExistence type="inferred from homology"/>
<dbReference type="SMART" id="SM00935">
    <property type="entry name" value="OmpH"/>
    <property type="match status" value="1"/>
</dbReference>
<evidence type="ECO:0000313" key="5">
    <source>
        <dbReference type="EMBL" id="WMN06564.1"/>
    </source>
</evidence>
<comment type="similarity">
    <text evidence="1">Belongs to the Skp family.</text>
</comment>
<feature type="coiled-coil region" evidence="3">
    <location>
        <begin position="64"/>
        <end position="135"/>
    </location>
</feature>
<keyword evidence="4" id="KW-0812">Transmembrane</keyword>
<evidence type="ECO:0000256" key="4">
    <source>
        <dbReference type="SAM" id="Phobius"/>
    </source>
</evidence>
<keyword evidence="4" id="KW-0472">Membrane</keyword>
<dbReference type="PANTHER" id="PTHR35089">
    <property type="entry name" value="CHAPERONE PROTEIN SKP"/>
    <property type="match status" value="1"/>
</dbReference>